<evidence type="ECO:0000259" key="3">
    <source>
        <dbReference type="PROSITE" id="PS51840"/>
    </source>
</evidence>
<sequence>MFRLQSTKNHLPVKSEERIEFNFSNFKALQVPRGWDDLYVSIISAETRKAVAKLNKAAVEDGKCQWSEAVSESLWIFPDEASQELQDCLFRLVVAQGSARSGILGEITINIVNYMSSIASVPVSLPLKRCNHGTILQFNIECLTQRPEVSDMETKGTVSKEDTNEISQEIEIKLKLSNGTLAKSEASYSREDVISSINHDDSPRRSSFSLSSSQSYDSARHSTGRENFFRPSNTSNDGHDLSGRQDLHILQNVAAGSSYNAKNPSRLSQSSFSSRITHSDDLSQDDLVEFPASSSRNSYSSKSMLEAAEETIQELQEEAKMWERNATKLMLDLELLRKEHSEQSNVHANLEMEISATCAERDGLQNEVKQLKSVLEKSIVKSVAIEDSVFQDEGVVHLMKELENEKKFQQESNTNLALQLKKSQESNVELVSVLQELEEIVEKQKVEIGNHSELRSKYCDLLESEKKFQAKVQELEQALKDRNKEDANLKFWTLDIEKEYQQKLSAKEKEIVRLKSKLFEFLQRTPGSVEMQPTDKFDRDLIKEIEALKFKLQDLEGECQELTDENLRLLLELEATKNSSKVEGVYLGSSMPEVRNPENERYNLEEKLKKKLLNEIMEEHNLSAGKLESEKLELEMKIMELTKELKESKELIEKLETELLLKEEKIRNLQMNQTEVESKLSVLQKEKDRLEENINIVTRESDIATRCLNDLQNDLMLLSSNVDSHVSANKYLQRKSSELESDKRELENQLSKLREENEGLSASASGLESKLRCLEESTSFDLERSKSHVATLEAETARLRREMETQNTDHKQKQQELEEQCSEAHEKLEYLRKANPKLEATVESLKEQCSSLQHSKGELKRQNMELQESCTDLDTRLRESHRSLTEYSSRIKNLDEQISSVLQNSASKEQSLTSQMDLLSEEIQKQNKKYSLLNQKYLEKMAENESLGREVRELALQLSTTRDEKEKLASDARREVSNLRASIVKLESDLHTTKVKSEAQVRSLMDELDALKKNQEVLKTDNAKKVKMLDSYKSQEEKFKTTLNDLELRLTVSEYERQQLTDKFTNLKAQSLEIGAIHDEVVSLKNELDAAKFQKEKFETSLHLVSEECETLKLEKGSFLGMIATLKQAVSELEDFKENRISVEKELLRMESETMAKEALVEQNEDCKNELSQIRRTNLQLQRQIKQLEEEKCESTRKAQSLEEELKMVKKQSHRELIAIESPKGDNGYAYDDVENHAAHVDPTLKIRNLEDEPAKALLSNKQYRARLRKLTLEGQKDHTGSISEEKSELSKSSLKKELKEIQDRYFHMSLKYAEVEAQREELVMKLKAAQPTSR</sequence>
<feature type="compositionally biased region" description="Low complexity" evidence="2">
    <location>
        <begin position="265"/>
        <end position="274"/>
    </location>
</feature>
<dbReference type="Pfam" id="PF10358">
    <property type="entry name" value="NT-C2"/>
    <property type="match status" value="1"/>
</dbReference>
<dbReference type="PANTHER" id="PTHR47270:SF3">
    <property type="entry name" value="HYPOTETICAL PROTEIN"/>
    <property type="match status" value="1"/>
</dbReference>
<evidence type="ECO:0000313" key="4">
    <source>
        <dbReference type="EMBL" id="KAJ8754235.1"/>
    </source>
</evidence>
<feature type="compositionally biased region" description="Low complexity" evidence="2">
    <location>
        <begin position="205"/>
        <end position="217"/>
    </location>
</feature>
<evidence type="ECO:0000256" key="2">
    <source>
        <dbReference type="SAM" id="MobiDB-lite"/>
    </source>
</evidence>
<feature type="region of interest" description="Disordered" evidence="2">
    <location>
        <begin position="258"/>
        <end position="278"/>
    </location>
</feature>
<reference evidence="4 5" key="1">
    <citation type="submission" date="2021-09" db="EMBL/GenBank/DDBJ databases">
        <title>Genomic insights and catalytic innovation underlie evolution of tropane alkaloids biosynthesis.</title>
        <authorList>
            <person name="Wang Y.-J."/>
            <person name="Tian T."/>
            <person name="Huang J.-P."/>
            <person name="Huang S.-X."/>
        </authorList>
    </citation>
    <scope>NUCLEOTIDE SEQUENCE [LARGE SCALE GENOMIC DNA]</scope>
    <source>
        <strain evidence="4">KIB-2018</strain>
        <tissue evidence="4">Leaf</tissue>
    </source>
</reference>
<gene>
    <name evidence="4" type="ORF">K2173_002135</name>
</gene>
<feature type="coiled-coil region" evidence="1">
    <location>
        <begin position="1126"/>
        <end position="1205"/>
    </location>
</feature>
<comment type="caution">
    <text evidence="4">The sequence shown here is derived from an EMBL/GenBank/DDBJ whole genome shotgun (WGS) entry which is preliminary data.</text>
</comment>
<dbReference type="InterPro" id="IPR019448">
    <property type="entry name" value="NT-C2"/>
</dbReference>
<keyword evidence="5" id="KW-1185">Reference proteome</keyword>
<name>A0AAV8SQC8_9ROSI</name>
<feature type="coiled-coil region" evidence="1">
    <location>
        <begin position="729"/>
        <end position="1063"/>
    </location>
</feature>
<dbReference type="PROSITE" id="PS51840">
    <property type="entry name" value="C2_NT"/>
    <property type="match status" value="1"/>
</dbReference>
<accession>A0AAV8SQC8</accession>
<feature type="region of interest" description="Disordered" evidence="2">
    <location>
        <begin position="196"/>
        <end position="243"/>
    </location>
</feature>
<dbReference type="Proteomes" id="UP001159364">
    <property type="component" value="Linkage Group LG09"/>
</dbReference>
<feature type="coiled-coil region" evidence="1">
    <location>
        <begin position="298"/>
        <end position="579"/>
    </location>
</feature>
<keyword evidence="1" id="KW-0175">Coiled coil</keyword>
<dbReference type="PANTHER" id="PTHR47270">
    <property type="entry name" value="PROTEIN MLP1-LIKE"/>
    <property type="match status" value="1"/>
</dbReference>
<dbReference type="Gene3D" id="1.10.287.1490">
    <property type="match status" value="1"/>
</dbReference>
<evidence type="ECO:0000256" key="1">
    <source>
        <dbReference type="SAM" id="Coils"/>
    </source>
</evidence>
<proteinExistence type="predicted"/>
<dbReference type="EMBL" id="JAIWQS010000009">
    <property type="protein sequence ID" value="KAJ8754235.1"/>
    <property type="molecule type" value="Genomic_DNA"/>
</dbReference>
<organism evidence="4 5">
    <name type="scientific">Erythroxylum novogranatense</name>
    <dbReference type="NCBI Taxonomy" id="1862640"/>
    <lineage>
        <taxon>Eukaryota</taxon>
        <taxon>Viridiplantae</taxon>
        <taxon>Streptophyta</taxon>
        <taxon>Embryophyta</taxon>
        <taxon>Tracheophyta</taxon>
        <taxon>Spermatophyta</taxon>
        <taxon>Magnoliopsida</taxon>
        <taxon>eudicotyledons</taxon>
        <taxon>Gunneridae</taxon>
        <taxon>Pentapetalae</taxon>
        <taxon>rosids</taxon>
        <taxon>fabids</taxon>
        <taxon>Malpighiales</taxon>
        <taxon>Erythroxylaceae</taxon>
        <taxon>Erythroxylum</taxon>
    </lineage>
</organism>
<feature type="compositionally biased region" description="Basic and acidic residues" evidence="2">
    <location>
        <begin position="218"/>
        <end position="228"/>
    </location>
</feature>
<dbReference type="SUPFAM" id="SSF57997">
    <property type="entry name" value="Tropomyosin"/>
    <property type="match status" value="1"/>
</dbReference>
<evidence type="ECO:0000313" key="5">
    <source>
        <dbReference type="Proteomes" id="UP001159364"/>
    </source>
</evidence>
<feature type="coiled-coil region" evidence="1">
    <location>
        <begin position="617"/>
        <end position="700"/>
    </location>
</feature>
<protein>
    <recommendedName>
        <fullName evidence="3">C2 NT-type domain-containing protein</fullName>
    </recommendedName>
</protein>
<feature type="domain" description="C2 NT-type" evidence="3">
    <location>
        <begin position="9"/>
        <end position="144"/>
    </location>
</feature>